<dbReference type="EMBL" id="AAWS01000003">
    <property type="protein sequence ID" value="EAY31317.1"/>
    <property type="molecule type" value="Genomic_DNA"/>
</dbReference>
<reference evidence="2 3" key="1">
    <citation type="submission" date="2007-01" db="EMBL/GenBank/DDBJ databases">
        <authorList>
            <person name="Haygood M."/>
            <person name="Podell S."/>
            <person name="Anderson C."/>
            <person name="Hopkinson B."/>
            <person name="Roe K."/>
            <person name="Barbeau K."/>
            <person name="Gaasterland T."/>
            <person name="Ferriera S."/>
            <person name="Johnson J."/>
            <person name="Kravitz S."/>
            <person name="Beeson K."/>
            <person name="Sutton G."/>
            <person name="Rogers Y.-H."/>
            <person name="Friedman R."/>
            <person name="Frazier M."/>
            <person name="Venter J.C."/>
        </authorList>
    </citation>
    <scope>NUCLEOTIDE SEQUENCE [LARGE SCALE GENOMIC DNA]</scope>
    <source>
        <strain evidence="2 3">ATCC 23134</strain>
    </source>
</reference>
<dbReference type="InterPro" id="IPR007484">
    <property type="entry name" value="Peptidase_M28"/>
</dbReference>
<proteinExistence type="predicted"/>
<dbReference type="PANTHER" id="PTHR12147:SF26">
    <property type="entry name" value="PEPTIDASE M28 DOMAIN-CONTAINING PROTEIN"/>
    <property type="match status" value="1"/>
</dbReference>
<feature type="domain" description="Peptidase M28" evidence="1">
    <location>
        <begin position="212"/>
        <end position="404"/>
    </location>
</feature>
<protein>
    <submittedName>
        <fullName evidence="2">Peptidase M20/M25/M40 family protein</fullName>
    </submittedName>
</protein>
<sequence>MAQAQQASALLNGAKKTIQALAAPEMHGRGYIKNGDKIAAEFIGQAFKKAGLKAFNDSYFQKFPININVFPRRMRLKIGGKKLKPGIDFIIHPTSKTGRGRGKLRWLDTLLLQEPIRLKSFLASNISKNILVYKATYMRKLRQSNKVPKKLFDKLQESKAAIELHTKLTAGFASKPVNRPILMVQTSSFDMTARRAKFAIDNKHLQRYTTQNVIGYIEGQHEPDSFMVFTAHYDHMGRMGKKIYFPGANDNASGIALLLELAKYYSQNKPKHSMMFIAFGAEEVGLIGSYYYVKNPTVDLGNIKFLVNFDMVGTGDDGIKVVNGSVYRKEFDRLTAINRKKKLLPEVKIRGRAPISDHYFFTQNGVPSFYIYTLGGIRAYHDIFDRDKTLPLTKFEQLFELITTFADSF</sequence>
<dbReference type="GO" id="GO:0008235">
    <property type="term" value="F:metalloexopeptidase activity"/>
    <property type="evidence" value="ECO:0007669"/>
    <property type="project" value="InterPro"/>
</dbReference>
<dbReference type="AlphaFoldDB" id="A1ZE09"/>
<evidence type="ECO:0000313" key="3">
    <source>
        <dbReference type="Proteomes" id="UP000004095"/>
    </source>
</evidence>
<comment type="caution">
    <text evidence="2">The sequence shown here is derived from an EMBL/GenBank/DDBJ whole genome shotgun (WGS) entry which is preliminary data.</text>
</comment>
<evidence type="ECO:0000259" key="1">
    <source>
        <dbReference type="Pfam" id="PF04389"/>
    </source>
</evidence>
<dbReference type="Proteomes" id="UP000004095">
    <property type="component" value="Unassembled WGS sequence"/>
</dbReference>
<dbReference type="GO" id="GO:0006508">
    <property type="term" value="P:proteolysis"/>
    <property type="evidence" value="ECO:0007669"/>
    <property type="project" value="InterPro"/>
</dbReference>
<dbReference type="eggNOG" id="COG2234">
    <property type="taxonomic scope" value="Bacteria"/>
</dbReference>
<dbReference type="PANTHER" id="PTHR12147">
    <property type="entry name" value="METALLOPEPTIDASE M28 FAMILY MEMBER"/>
    <property type="match status" value="1"/>
</dbReference>
<organism evidence="2 3">
    <name type="scientific">Microscilla marina ATCC 23134</name>
    <dbReference type="NCBI Taxonomy" id="313606"/>
    <lineage>
        <taxon>Bacteria</taxon>
        <taxon>Pseudomonadati</taxon>
        <taxon>Bacteroidota</taxon>
        <taxon>Cytophagia</taxon>
        <taxon>Cytophagales</taxon>
        <taxon>Microscillaceae</taxon>
        <taxon>Microscilla</taxon>
    </lineage>
</organism>
<accession>A1ZE09</accession>
<dbReference type="InterPro" id="IPR045175">
    <property type="entry name" value="M28_fam"/>
</dbReference>
<dbReference type="Gene3D" id="3.40.630.10">
    <property type="entry name" value="Zn peptidases"/>
    <property type="match status" value="1"/>
</dbReference>
<dbReference type="Pfam" id="PF04389">
    <property type="entry name" value="Peptidase_M28"/>
    <property type="match status" value="1"/>
</dbReference>
<evidence type="ECO:0000313" key="2">
    <source>
        <dbReference type="EMBL" id="EAY31317.1"/>
    </source>
</evidence>
<name>A1ZE09_MICM2</name>
<keyword evidence="3" id="KW-1185">Reference proteome</keyword>
<dbReference type="SUPFAM" id="SSF53187">
    <property type="entry name" value="Zn-dependent exopeptidases"/>
    <property type="match status" value="1"/>
</dbReference>
<gene>
    <name evidence="2" type="ORF">M23134_04150</name>
</gene>